<reference evidence="5 6" key="1">
    <citation type="submission" date="2019-10" db="EMBL/GenBank/DDBJ databases">
        <title>Description of Paenibacillus terrestris sp. nov.</title>
        <authorList>
            <person name="Carlier A."/>
            <person name="Qi S."/>
        </authorList>
    </citation>
    <scope>NUCLEOTIDE SEQUENCE [LARGE SCALE GENOMIC DNA]</scope>
    <source>
        <strain evidence="5 6">LMG 31458</strain>
    </source>
</reference>
<dbReference type="InterPro" id="IPR000524">
    <property type="entry name" value="Tscrpt_reg_HTH_GntR"/>
</dbReference>
<name>A0ABX1Y0B9_9BACL</name>
<sequence>MKNKFLEISVMISRQISENGYSDNTKLPCEKDLSDTYQVSRETVRKALKHLTQSGKVYSIKGSGHYVRQSLPQMESSLNRLTSVTELIRQSGLIEGEMEVFFYKRIPSREEADMLKIQANDPVFIVERIRTADGEPFIYSQNILPQSIVGEDFPVKYEKGSLLNCLKTKYRIDITEAITEVLAVRQEEQLPYRLKDANTPLLKFKQLHYDAKATPIFISYDVMRNDAIRFFIHRVK</sequence>
<keyword evidence="3" id="KW-0804">Transcription</keyword>
<dbReference type="SMART" id="SM00866">
    <property type="entry name" value="UTRA"/>
    <property type="match status" value="1"/>
</dbReference>
<evidence type="ECO:0000256" key="1">
    <source>
        <dbReference type="ARBA" id="ARBA00023015"/>
    </source>
</evidence>
<proteinExistence type="predicted"/>
<gene>
    <name evidence="5" type="ORF">GC098_19405</name>
</gene>
<feature type="domain" description="HTH gntR-type" evidence="4">
    <location>
        <begin position="2"/>
        <end position="70"/>
    </location>
</feature>
<dbReference type="InterPro" id="IPR036390">
    <property type="entry name" value="WH_DNA-bd_sf"/>
</dbReference>
<dbReference type="InterPro" id="IPR028978">
    <property type="entry name" value="Chorismate_lyase_/UTRA_dom_sf"/>
</dbReference>
<evidence type="ECO:0000313" key="5">
    <source>
        <dbReference type="EMBL" id="NOU73561.1"/>
    </source>
</evidence>
<dbReference type="InterPro" id="IPR050679">
    <property type="entry name" value="Bact_HTH_transcr_reg"/>
</dbReference>
<comment type="caution">
    <text evidence="5">The sequence shown here is derived from an EMBL/GenBank/DDBJ whole genome shotgun (WGS) entry which is preliminary data.</text>
</comment>
<dbReference type="Gene3D" id="3.40.1410.10">
    <property type="entry name" value="Chorismate lyase-like"/>
    <property type="match status" value="1"/>
</dbReference>
<evidence type="ECO:0000256" key="2">
    <source>
        <dbReference type="ARBA" id="ARBA00023125"/>
    </source>
</evidence>
<dbReference type="Proteomes" id="UP000616779">
    <property type="component" value="Unassembled WGS sequence"/>
</dbReference>
<evidence type="ECO:0000259" key="4">
    <source>
        <dbReference type="PROSITE" id="PS50949"/>
    </source>
</evidence>
<dbReference type="SUPFAM" id="SSF64288">
    <property type="entry name" value="Chorismate lyase-like"/>
    <property type="match status" value="1"/>
</dbReference>
<protein>
    <submittedName>
        <fullName evidence="5">UTRA domain-containing protein</fullName>
    </submittedName>
</protein>
<keyword evidence="1" id="KW-0805">Transcription regulation</keyword>
<dbReference type="PROSITE" id="PS50949">
    <property type="entry name" value="HTH_GNTR"/>
    <property type="match status" value="1"/>
</dbReference>
<dbReference type="SMART" id="SM00345">
    <property type="entry name" value="HTH_GNTR"/>
    <property type="match status" value="1"/>
</dbReference>
<organism evidence="5 6">
    <name type="scientific">Paenibacillus phytorum</name>
    <dbReference type="NCBI Taxonomy" id="2654977"/>
    <lineage>
        <taxon>Bacteria</taxon>
        <taxon>Bacillati</taxon>
        <taxon>Bacillota</taxon>
        <taxon>Bacilli</taxon>
        <taxon>Bacillales</taxon>
        <taxon>Paenibacillaceae</taxon>
        <taxon>Paenibacillus</taxon>
    </lineage>
</organism>
<dbReference type="InterPro" id="IPR036388">
    <property type="entry name" value="WH-like_DNA-bd_sf"/>
</dbReference>
<dbReference type="PANTHER" id="PTHR44846:SF17">
    <property type="entry name" value="GNTR-FAMILY TRANSCRIPTIONAL REGULATOR"/>
    <property type="match status" value="1"/>
</dbReference>
<dbReference type="CDD" id="cd07377">
    <property type="entry name" value="WHTH_GntR"/>
    <property type="match status" value="1"/>
</dbReference>
<evidence type="ECO:0000313" key="6">
    <source>
        <dbReference type="Proteomes" id="UP000616779"/>
    </source>
</evidence>
<keyword evidence="6" id="KW-1185">Reference proteome</keyword>
<keyword evidence="2" id="KW-0238">DNA-binding</keyword>
<dbReference type="InterPro" id="IPR011663">
    <property type="entry name" value="UTRA"/>
</dbReference>
<dbReference type="EMBL" id="WHOA01000127">
    <property type="protein sequence ID" value="NOU73561.1"/>
    <property type="molecule type" value="Genomic_DNA"/>
</dbReference>
<evidence type="ECO:0000256" key="3">
    <source>
        <dbReference type="ARBA" id="ARBA00023163"/>
    </source>
</evidence>
<dbReference type="Pfam" id="PF07702">
    <property type="entry name" value="UTRA"/>
    <property type="match status" value="1"/>
</dbReference>
<accession>A0ABX1Y0B9</accession>
<dbReference type="Gene3D" id="1.10.10.10">
    <property type="entry name" value="Winged helix-like DNA-binding domain superfamily/Winged helix DNA-binding domain"/>
    <property type="match status" value="1"/>
</dbReference>
<dbReference type="RefSeq" id="WP_171644977.1">
    <property type="nucleotide sequence ID" value="NZ_WHOA01000127.1"/>
</dbReference>
<dbReference type="PANTHER" id="PTHR44846">
    <property type="entry name" value="MANNOSYL-D-GLYCERATE TRANSPORT/METABOLISM SYSTEM REPRESSOR MNGR-RELATED"/>
    <property type="match status" value="1"/>
</dbReference>
<dbReference type="SUPFAM" id="SSF46785">
    <property type="entry name" value="Winged helix' DNA-binding domain"/>
    <property type="match status" value="1"/>
</dbReference>
<dbReference type="PRINTS" id="PR00035">
    <property type="entry name" value="HTHGNTR"/>
</dbReference>
<dbReference type="Pfam" id="PF00392">
    <property type="entry name" value="GntR"/>
    <property type="match status" value="1"/>
</dbReference>